<dbReference type="SUPFAM" id="SSF54791">
    <property type="entry name" value="Eukaryotic type KH-domain (KH-domain type I)"/>
    <property type="match status" value="1"/>
</dbReference>
<dbReference type="Gene3D" id="3.30.1370.10">
    <property type="entry name" value="K Homology domain, type 1"/>
    <property type="match status" value="1"/>
</dbReference>
<dbReference type="InterPro" id="IPR004087">
    <property type="entry name" value="KH_dom"/>
</dbReference>
<dbReference type="InterPro" id="IPR036612">
    <property type="entry name" value="KH_dom_type_1_sf"/>
</dbReference>
<organism evidence="4 5">
    <name type="scientific">Patiria miniata</name>
    <name type="common">Bat star</name>
    <name type="synonym">Asterina miniata</name>
    <dbReference type="NCBI Taxonomy" id="46514"/>
    <lineage>
        <taxon>Eukaryota</taxon>
        <taxon>Metazoa</taxon>
        <taxon>Echinodermata</taxon>
        <taxon>Eleutherozoa</taxon>
        <taxon>Asterozoa</taxon>
        <taxon>Asteroidea</taxon>
        <taxon>Valvatacea</taxon>
        <taxon>Valvatida</taxon>
        <taxon>Asterinidae</taxon>
        <taxon>Patiria</taxon>
    </lineage>
</organism>
<dbReference type="Gene3D" id="1.20.5.4010">
    <property type="match status" value="1"/>
</dbReference>
<sequence>MSVVVPNDRGDGLSVVPPGTNSMSLPVPISIPPPNSLVNSVVPSNAALTGGVFLPGPMPVPLPVHTPPMKIMADHHTTEKQHPPIPNNTDYLAQLLNDKKSLVLVPNMFIHVERIIDEEISKVRKNMYNINNDNTPLVLPEPQGPTITLSEKLFVPVKTYPDFNFVGRILGPRGMYAKQLEKETGCKIMIRGKGSMRDKKKVWKEEMNKDKHNWEHLAEELHVLVTVEDTANRAGLKMERAVSQIKKLLVPTADGEDELKKRQLMELAIINGTFRDTTSKAHQSSNPNTPLSKCAESDNTQQYLKYEPYGMRHLTTVELPPGGCTFIPASPRQMIPPGTALIPQPLRSPTPAANPQLIAHPSAALFPRMASGQTILANGMAPPMVSTADGTSIMFSPYEHYPYAMTPTMLDYPPTPSEGTIGAVPKLRRAIREHPYQRVLDSRDLSSMVMGATLPLPNPLMS</sequence>
<dbReference type="SMART" id="SM00322">
    <property type="entry name" value="KH"/>
    <property type="match status" value="1"/>
</dbReference>
<dbReference type="AlphaFoldDB" id="A0A913Z6P5"/>
<dbReference type="RefSeq" id="XP_038047374.1">
    <property type="nucleotide sequence ID" value="XM_038191446.1"/>
</dbReference>
<dbReference type="InterPro" id="IPR055256">
    <property type="entry name" value="KH_1_KHDC4/BBP-like"/>
</dbReference>
<dbReference type="CTD" id="9444"/>
<evidence type="ECO:0000256" key="2">
    <source>
        <dbReference type="ARBA" id="ARBA00022884"/>
    </source>
</evidence>
<reference evidence="4" key="1">
    <citation type="submission" date="2022-11" db="UniProtKB">
        <authorList>
            <consortium name="EnsemblMetazoa"/>
        </authorList>
    </citation>
    <scope>IDENTIFICATION</scope>
</reference>
<accession>A0A913Z6P5</accession>
<dbReference type="OrthoDB" id="6777263at2759"/>
<dbReference type="InterPro" id="IPR045071">
    <property type="entry name" value="BBP-like"/>
</dbReference>
<dbReference type="Pfam" id="PF16544">
    <property type="entry name" value="STAR_dimer"/>
    <property type="match status" value="1"/>
</dbReference>
<dbReference type="GeneID" id="119721385"/>
<name>A0A913Z6P5_PATMI</name>
<keyword evidence="2" id="KW-0694">RNA-binding</keyword>
<dbReference type="EnsemblMetazoa" id="XM_038191446.1">
    <property type="protein sequence ID" value="XP_038047374.1"/>
    <property type="gene ID" value="LOC119721385"/>
</dbReference>
<dbReference type="PANTHER" id="PTHR11208">
    <property type="entry name" value="RNA-BINDING PROTEIN RELATED"/>
    <property type="match status" value="1"/>
</dbReference>
<evidence type="ECO:0000256" key="1">
    <source>
        <dbReference type="ARBA" id="ARBA00022473"/>
    </source>
</evidence>
<dbReference type="PANTHER" id="PTHR11208:SF125">
    <property type="entry name" value="KH DOMAIN-CONTAINING RNA-BINDING PROTEIN QKI"/>
    <property type="match status" value="1"/>
</dbReference>
<dbReference type="FunFam" id="3.30.1370.10:FF:000028">
    <property type="entry name" value="protein quaking isoform X2"/>
    <property type="match status" value="1"/>
</dbReference>
<feature type="domain" description="K Homology" evidence="3">
    <location>
        <begin position="147"/>
        <end position="250"/>
    </location>
</feature>
<dbReference type="GO" id="GO:0003729">
    <property type="term" value="F:mRNA binding"/>
    <property type="evidence" value="ECO:0007669"/>
    <property type="project" value="TreeGrafter"/>
</dbReference>
<dbReference type="Proteomes" id="UP000887568">
    <property type="component" value="Unplaced"/>
</dbReference>
<keyword evidence="1" id="KW-0217">Developmental protein</keyword>
<dbReference type="Pfam" id="PF22675">
    <property type="entry name" value="KH-I_KHDC4-BBP"/>
    <property type="match status" value="1"/>
</dbReference>
<dbReference type="GO" id="GO:0005634">
    <property type="term" value="C:nucleus"/>
    <property type="evidence" value="ECO:0007669"/>
    <property type="project" value="TreeGrafter"/>
</dbReference>
<keyword evidence="5" id="KW-1185">Reference proteome</keyword>
<dbReference type="GO" id="GO:0048024">
    <property type="term" value="P:regulation of mRNA splicing, via spliceosome"/>
    <property type="evidence" value="ECO:0007669"/>
    <property type="project" value="TreeGrafter"/>
</dbReference>
<evidence type="ECO:0000313" key="5">
    <source>
        <dbReference type="Proteomes" id="UP000887568"/>
    </source>
</evidence>
<dbReference type="OMA" id="KIRRQDM"/>
<proteinExistence type="predicted"/>
<evidence type="ECO:0000259" key="3">
    <source>
        <dbReference type="SMART" id="SM00322"/>
    </source>
</evidence>
<evidence type="ECO:0000313" key="4">
    <source>
        <dbReference type="EnsemblMetazoa" id="XP_038047374.1"/>
    </source>
</evidence>
<dbReference type="InterPro" id="IPR032377">
    <property type="entry name" value="STAR_dimer"/>
</dbReference>
<protein>
    <recommendedName>
        <fullName evidence="3">K Homology domain-containing protein</fullName>
    </recommendedName>
</protein>